<feature type="active site" description="Proton donor/acceptor" evidence="9">
    <location>
        <position position="126"/>
    </location>
</feature>
<dbReference type="GO" id="GO:0071555">
    <property type="term" value="P:cell wall organization"/>
    <property type="evidence" value="ECO:0007669"/>
    <property type="project" value="UniProtKB-UniRule"/>
</dbReference>
<dbReference type="GO" id="GO:0008360">
    <property type="term" value="P:regulation of cell shape"/>
    <property type="evidence" value="ECO:0007669"/>
    <property type="project" value="UniProtKB-UniRule"/>
</dbReference>
<dbReference type="eggNOG" id="COG1376">
    <property type="taxonomic scope" value="Bacteria"/>
</dbReference>
<reference evidence="13 14" key="1">
    <citation type="submission" date="2011-10" db="EMBL/GenBank/DDBJ databases">
        <title>The Noncontiguous Finished genome of Thermanaerovibrio velox DSM 12556.</title>
        <authorList>
            <consortium name="US DOE Joint Genome Institute (JGI-PGF)"/>
            <person name="Lucas S."/>
            <person name="Copeland A."/>
            <person name="Lapidus A."/>
            <person name="Glavina del Rio T."/>
            <person name="Dalin E."/>
            <person name="Tice H."/>
            <person name="Bruce D."/>
            <person name="Goodwin L."/>
            <person name="Pitluck S."/>
            <person name="Peters L."/>
            <person name="Mikhailova N."/>
            <person name="Teshima H."/>
            <person name="Kyrpides N."/>
            <person name="Mavromatis K."/>
            <person name="Ivanova N."/>
            <person name="Markowitz V."/>
            <person name="Cheng J.-F."/>
            <person name="Hugenholtz P."/>
            <person name="Woyke T."/>
            <person name="Wu D."/>
            <person name="Spring S."/>
            <person name="Brambilla E.-M."/>
            <person name="Klenk H.-P."/>
            <person name="Eisen J.A."/>
        </authorList>
    </citation>
    <scope>NUCLEOTIDE SEQUENCE [LARGE SCALE GENOMIC DNA]</scope>
    <source>
        <strain evidence="13 14">DSM 12556</strain>
    </source>
</reference>
<dbReference type="InterPro" id="IPR005490">
    <property type="entry name" value="LD_TPept_cat_dom"/>
</dbReference>
<dbReference type="GO" id="GO:0005576">
    <property type="term" value="C:extracellular region"/>
    <property type="evidence" value="ECO:0007669"/>
    <property type="project" value="TreeGrafter"/>
</dbReference>
<evidence type="ECO:0000313" key="13">
    <source>
        <dbReference type="EMBL" id="EHM10346.1"/>
    </source>
</evidence>
<proteinExistence type="inferred from homology"/>
<keyword evidence="14" id="KW-1185">Reference proteome</keyword>
<evidence type="ECO:0000256" key="5">
    <source>
        <dbReference type="ARBA" id="ARBA00022801"/>
    </source>
</evidence>
<dbReference type="HOGENOM" id="CLU_042399_5_0_0"/>
<feature type="chain" id="PRO_5003540937" description="L,D-TPase catalytic domain-containing protein" evidence="11">
    <location>
        <begin position="23"/>
        <end position="259"/>
    </location>
</feature>
<feature type="domain" description="L,D-TPase catalytic" evidence="12">
    <location>
        <begin position="32"/>
        <end position="166"/>
    </location>
</feature>
<feature type="region of interest" description="Disordered" evidence="10">
    <location>
        <begin position="166"/>
        <end position="259"/>
    </location>
</feature>
<dbReference type="RefSeq" id="WP_006583840.1">
    <property type="nucleotide sequence ID" value="NZ_CM001377.1"/>
</dbReference>
<evidence type="ECO:0000256" key="3">
    <source>
        <dbReference type="ARBA" id="ARBA00022676"/>
    </source>
</evidence>
<feature type="compositionally biased region" description="Basic and acidic residues" evidence="10">
    <location>
        <begin position="171"/>
        <end position="183"/>
    </location>
</feature>
<dbReference type="GO" id="GO:0018104">
    <property type="term" value="P:peptidoglycan-protein cross-linking"/>
    <property type="evidence" value="ECO:0007669"/>
    <property type="project" value="TreeGrafter"/>
</dbReference>
<keyword evidence="3" id="KW-0328">Glycosyltransferase</keyword>
<evidence type="ECO:0000256" key="7">
    <source>
        <dbReference type="ARBA" id="ARBA00022984"/>
    </source>
</evidence>
<dbReference type="CDD" id="cd16913">
    <property type="entry name" value="YkuD_like"/>
    <property type="match status" value="1"/>
</dbReference>
<keyword evidence="5" id="KW-0378">Hydrolase</keyword>
<dbReference type="InterPro" id="IPR050979">
    <property type="entry name" value="LD-transpeptidase"/>
</dbReference>
<evidence type="ECO:0000256" key="2">
    <source>
        <dbReference type="ARBA" id="ARBA00005992"/>
    </source>
</evidence>
<keyword evidence="8 9" id="KW-0961">Cell wall biogenesis/degradation</keyword>
<evidence type="ECO:0000256" key="6">
    <source>
        <dbReference type="ARBA" id="ARBA00022960"/>
    </source>
</evidence>
<feature type="compositionally biased region" description="Basic and acidic residues" evidence="10">
    <location>
        <begin position="194"/>
        <end position="206"/>
    </location>
</feature>
<protein>
    <recommendedName>
        <fullName evidence="12">L,D-TPase catalytic domain-containing protein</fullName>
    </recommendedName>
</protein>
<name>H0UN61_9BACT</name>
<dbReference type="UniPathway" id="UPA00219"/>
<evidence type="ECO:0000313" key="14">
    <source>
        <dbReference type="Proteomes" id="UP000005730"/>
    </source>
</evidence>
<dbReference type="GO" id="GO:0016757">
    <property type="term" value="F:glycosyltransferase activity"/>
    <property type="evidence" value="ECO:0007669"/>
    <property type="project" value="UniProtKB-KW"/>
</dbReference>
<dbReference type="STRING" id="926567.TheveDRAFT_1224"/>
<evidence type="ECO:0000256" key="4">
    <source>
        <dbReference type="ARBA" id="ARBA00022679"/>
    </source>
</evidence>
<dbReference type="InterPro" id="IPR038063">
    <property type="entry name" value="Transpep_catalytic_dom"/>
</dbReference>
<dbReference type="PANTHER" id="PTHR30582">
    <property type="entry name" value="L,D-TRANSPEPTIDASE"/>
    <property type="match status" value="1"/>
</dbReference>
<comment type="similarity">
    <text evidence="2">Belongs to the YkuD family.</text>
</comment>
<dbReference type="PANTHER" id="PTHR30582:SF24">
    <property type="entry name" value="L,D-TRANSPEPTIDASE ERFK_SRFK-RELATED"/>
    <property type="match status" value="1"/>
</dbReference>
<keyword evidence="4" id="KW-0808">Transferase</keyword>
<evidence type="ECO:0000256" key="1">
    <source>
        <dbReference type="ARBA" id="ARBA00004752"/>
    </source>
</evidence>
<feature type="compositionally biased region" description="Polar residues" evidence="10">
    <location>
        <begin position="218"/>
        <end position="237"/>
    </location>
</feature>
<feature type="signal peptide" evidence="11">
    <location>
        <begin position="1"/>
        <end position="22"/>
    </location>
</feature>
<dbReference type="Pfam" id="PF03734">
    <property type="entry name" value="YkuD"/>
    <property type="match status" value="1"/>
</dbReference>
<dbReference type="EMBL" id="CM001377">
    <property type="protein sequence ID" value="EHM10346.1"/>
    <property type="molecule type" value="Genomic_DNA"/>
</dbReference>
<dbReference type="AlphaFoldDB" id="H0UN61"/>
<feature type="active site" description="Nucleophile" evidence="9">
    <location>
        <position position="142"/>
    </location>
</feature>
<sequence>MRKIAALLAAALVMISAATAQARPFTVEDDEYWIKIDKAKLRLYLMKGDEPFKSFPVAIGRGKGDVKKDRLDLITPVGVFKVRRILQDARNLVFDPAWFNEPGEPQKGVYGSKLISFYNPWQIAIHGTNSPGSIGKRVTHGCIRMRNRDIEKLVAYIAPGTKIWITPGEVKNGDQPKGDKAIKAPEGTWNGKGAEARAGKVRRNTESAKAPSPEPITMTPQDQDADNNNSSGTQDAPNGTEDPRITPSRGSKDGKKEYL</sequence>
<dbReference type="Proteomes" id="UP000005730">
    <property type="component" value="Chromosome"/>
</dbReference>
<accession>H0UN61</accession>
<keyword evidence="7 9" id="KW-0573">Peptidoglycan synthesis</keyword>
<dbReference type="Gene3D" id="2.40.440.10">
    <property type="entry name" value="L,D-transpeptidase catalytic domain-like"/>
    <property type="match status" value="1"/>
</dbReference>
<evidence type="ECO:0000256" key="9">
    <source>
        <dbReference type="PROSITE-ProRule" id="PRU01373"/>
    </source>
</evidence>
<comment type="pathway">
    <text evidence="1 9">Cell wall biogenesis; peptidoglycan biosynthesis.</text>
</comment>
<organism evidence="13 14">
    <name type="scientific">Thermanaerovibrio velox DSM 12556</name>
    <dbReference type="NCBI Taxonomy" id="926567"/>
    <lineage>
        <taxon>Bacteria</taxon>
        <taxon>Thermotogati</taxon>
        <taxon>Synergistota</taxon>
        <taxon>Synergistia</taxon>
        <taxon>Synergistales</taxon>
        <taxon>Synergistaceae</taxon>
        <taxon>Thermanaerovibrio</taxon>
    </lineage>
</organism>
<keyword evidence="11" id="KW-0732">Signal</keyword>
<keyword evidence="6 9" id="KW-0133">Cell shape</keyword>
<evidence type="ECO:0000259" key="12">
    <source>
        <dbReference type="PROSITE" id="PS52029"/>
    </source>
</evidence>
<evidence type="ECO:0000256" key="8">
    <source>
        <dbReference type="ARBA" id="ARBA00023316"/>
    </source>
</evidence>
<evidence type="ECO:0000256" key="11">
    <source>
        <dbReference type="SAM" id="SignalP"/>
    </source>
</evidence>
<evidence type="ECO:0000256" key="10">
    <source>
        <dbReference type="SAM" id="MobiDB-lite"/>
    </source>
</evidence>
<dbReference type="SUPFAM" id="SSF141523">
    <property type="entry name" value="L,D-transpeptidase catalytic domain-like"/>
    <property type="match status" value="1"/>
</dbReference>
<gene>
    <name evidence="13" type="ORF">TheveDRAFT_1224</name>
</gene>
<dbReference type="PROSITE" id="PS52029">
    <property type="entry name" value="LD_TPASE"/>
    <property type="match status" value="1"/>
</dbReference>
<feature type="compositionally biased region" description="Basic and acidic residues" evidence="10">
    <location>
        <begin position="250"/>
        <end position="259"/>
    </location>
</feature>
<dbReference type="GO" id="GO:0071972">
    <property type="term" value="F:peptidoglycan L,D-transpeptidase activity"/>
    <property type="evidence" value="ECO:0007669"/>
    <property type="project" value="TreeGrafter"/>
</dbReference>